<protein>
    <submittedName>
        <fullName evidence="2">Uncharacterized protein</fullName>
    </submittedName>
</protein>
<keyword evidence="1" id="KW-0472">Membrane</keyword>
<dbReference type="RefSeq" id="XP_045957958.1">
    <property type="nucleotide sequence ID" value="XM_046103182.1"/>
</dbReference>
<keyword evidence="1" id="KW-1133">Transmembrane helix</keyword>
<evidence type="ECO:0000313" key="2">
    <source>
        <dbReference type="EMBL" id="KAH6653681.1"/>
    </source>
</evidence>
<feature type="transmembrane region" description="Helical" evidence="1">
    <location>
        <begin position="15"/>
        <end position="33"/>
    </location>
</feature>
<reference evidence="2" key="1">
    <citation type="journal article" date="2021" name="Nat. Commun.">
        <title>Genetic determinants of endophytism in the Arabidopsis root mycobiome.</title>
        <authorList>
            <person name="Mesny F."/>
            <person name="Miyauchi S."/>
            <person name="Thiergart T."/>
            <person name="Pickel B."/>
            <person name="Atanasova L."/>
            <person name="Karlsson M."/>
            <person name="Huettel B."/>
            <person name="Barry K.W."/>
            <person name="Haridas S."/>
            <person name="Chen C."/>
            <person name="Bauer D."/>
            <person name="Andreopoulos W."/>
            <person name="Pangilinan J."/>
            <person name="LaButti K."/>
            <person name="Riley R."/>
            <person name="Lipzen A."/>
            <person name="Clum A."/>
            <person name="Drula E."/>
            <person name="Henrissat B."/>
            <person name="Kohler A."/>
            <person name="Grigoriev I.V."/>
            <person name="Martin F.M."/>
            <person name="Hacquard S."/>
        </authorList>
    </citation>
    <scope>NUCLEOTIDE SEQUENCE</scope>
    <source>
        <strain evidence="2">MPI-SDFR-AT-0073</strain>
    </source>
</reference>
<evidence type="ECO:0000313" key="3">
    <source>
        <dbReference type="Proteomes" id="UP000758603"/>
    </source>
</evidence>
<comment type="caution">
    <text evidence="2">The sequence shown here is derived from an EMBL/GenBank/DDBJ whole genome shotgun (WGS) entry which is preliminary data.</text>
</comment>
<evidence type="ECO:0000256" key="1">
    <source>
        <dbReference type="SAM" id="Phobius"/>
    </source>
</evidence>
<keyword evidence="1" id="KW-0812">Transmembrane</keyword>
<dbReference type="EMBL" id="JAGPXC010000005">
    <property type="protein sequence ID" value="KAH6653681.1"/>
    <property type="molecule type" value="Genomic_DNA"/>
</dbReference>
<dbReference type="GeneID" id="70132074"/>
<proteinExistence type="predicted"/>
<organism evidence="2 3">
    <name type="scientific">Truncatella angustata</name>
    <dbReference type="NCBI Taxonomy" id="152316"/>
    <lineage>
        <taxon>Eukaryota</taxon>
        <taxon>Fungi</taxon>
        <taxon>Dikarya</taxon>
        <taxon>Ascomycota</taxon>
        <taxon>Pezizomycotina</taxon>
        <taxon>Sordariomycetes</taxon>
        <taxon>Xylariomycetidae</taxon>
        <taxon>Amphisphaeriales</taxon>
        <taxon>Sporocadaceae</taxon>
        <taxon>Truncatella</taxon>
    </lineage>
</organism>
<sequence length="112" mass="12426">MFIMEVKPEVQPDSLVALIMSAVSCILAADIILCRPQIKPTWPISTPIANQADGSIDGRGWLRRPSPRYAERNIGCRDSQPRRLWLAGPVNTLELSIECLRKAGSVTSLRQL</sequence>
<gene>
    <name evidence="2" type="ORF">BKA67DRAFT_570894</name>
</gene>
<keyword evidence="3" id="KW-1185">Reference proteome</keyword>
<accession>A0A9P8UK66</accession>
<dbReference type="Proteomes" id="UP000758603">
    <property type="component" value="Unassembled WGS sequence"/>
</dbReference>
<name>A0A9P8UK66_9PEZI</name>
<dbReference type="AlphaFoldDB" id="A0A9P8UK66"/>
<dbReference type="PROSITE" id="PS51257">
    <property type="entry name" value="PROKAR_LIPOPROTEIN"/>
    <property type="match status" value="1"/>
</dbReference>